<dbReference type="Proteomes" id="UP000518887">
    <property type="component" value="Unassembled WGS sequence"/>
</dbReference>
<dbReference type="PANTHER" id="PTHR36039">
    <property type="match status" value="1"/>
</dbReference>
<dbReference type="Gene3D" id="3.90.1140.10">
    <property type="entry name" value="Cyclic phosphodiesterase"/>
    <property type="match status" value="1"/>
</dbReference>
<dbReference type="RefSeq" id="WP_184660227.1">
    <property type="nucleotide sequence ID" value="NZ_CP031518.1"/>
</dbReference>
<keyword evidence="2" id="KW-1185">Reference proteome</keyword>
<evidence type="ECO:0000313" key="2">
    <source>
        <dbReference type="Proteomes" id="UP000518887"/>
    </source>
</evidence>
<dbReference type="GO" id="GO:0016874">
    <property type="term" value="F:ligase activity"/>
    <property type="evidence" value="ECO:0007669"/>
    <property type="project" value="UniProtKB-KW"/>
</dbReference>
<dbReference type="InterPro" id="IPR009097">
    <property type="entry name" value="Cyclic_Pdiesterase"/>
</dbReference>
<protein>
    <submittedName>
        <fullName evidence="1">2'-5' RNA ligase</fullName>
    </submittedName>
</protein>
<dbReference type="SUPFAM" id="SSF55144">
    <property type="entry name" value="LigT-like"/>
    <property type="match status" value="1"/>
</dbReference>
<dbReference type="PANTHER" id="PTHR36039:SF2">
    <property type="entry name" value="RNA LIGASE_CYCLIC NUCLEOTIDE PHOSPHODIESTERASE FAMILY PROTEIN"/>
    <property type="match status" value="1"/>
</dbReference>
<dbReference type="EMBL" id="JACHFQ010000006">
    <property type="protein sequence ID" value="MBB5226716.1"/>
    <property type="molecule type" value="Genomic_DNA"/>
</dbReference>
<name>A0A7W8GAK3_9SPIR</name>
<proteinExistence type="predicted"/>
<keyword evidence="1" id="KW-0436">Ligase</keyword>
<dbReference type="Pfam" id="PF13563">
    <property type="entry name" value="2_5_RNA_ligase2"/>
    <property type="match status" value="1"/>
</dbReference>
<comment type="caution">
    <text evidence="1">The sequence shown here is derived from an EMBL/GenBank/DDBJ whole genome shotgun (WGS) entry which is preliminary data.</text>
</comment>
<sequence length="185" mass="20833">MSFTPTLTTYAISLHFPPEVNEIITSAVKSISELTGNTFILEKKIPPHVTIGAFHAAKKDEAKLIQMVEDFSKNQAAGLVQFSGIGDFNKKVLFLKPEKNEFLSKINSELHAILLPQFEKAENGYYLPEIWFPHTTLATRLNQSHFSKAQEIAKQIPLPLEAVVSEIAVYQCSPFAELKRFHFSQ</sequence>
<dbReference type="AlphaFoldDB" id="A0A7W8GAK3"/>
<reference evidence="1 2" key="1">
    <citation type="submission" date="2020-08" db="EMBL/GenBank/DDBJ databases">
        <title>Genomic Encyclopedia of Type Strains, Phase IV (KMG-IV): sequencing the most valuable type-strain genomes for metagenomic binning, comparative biology and taxonomic classification.</title>
        <authorList>
            <person name="Goeker M."/>
        </authorList>
    </citation>
    <scope>NUCLEOTIDE SEQUENCE [LARGE SCALE GENOMIC DNA]</scope>
    <source>
        <strain evidence="1 2">DSM 103462</strain>
    </source>
</reference>
<gene>
    <name evidence="1" type="ORF">HNP76_002097</name>
</gene>
<organism evidence="1 2">
    <name type="scientific">Treponema ruminis</name>
    <dbReference type="NCBI Taxonomy" id="744515"/>
    <lineage>
        <taxon>Bacteria</taxon>
        <taxon>Pseudomonadati</taxon>
        <taxon>Spirochaetota</taxon>
        <taxon>Spirochaetia</taxon>
        <taxon>Spirochaetales</taxon>
        <taxon>Treponemataceae</taxon>
        <taxon>Treponema</taxon>
    </lineage>
</organism>
<evidence type="ECO:0000313" key="1">
    <source>
        <dbReference type="EMBL" id="MBB5226716.1"/>
    </source>
</evidence>
<accession>A0A7W8GAK3</accession>